<dbReference type="InterPro" id="IPR001368">
    <property type="entry name" value="TNFR/NGFR_Cys_rich_reg"/>
</dbReference>
<comment type="caution">
    <text evidence="21">The sequence shown here is derived from an EMBL/GenBank/DDBJ whole genome shotgun (WGS) entry which is preliminary data.</text>
</comment>
<evidence type="ECO:0000256" key="18">
    <source>
        <dbReference type="SAM" id="Phobius"/>
    </source>
</evidence>
<evidence type="ECO:0000259" key="20">
    <source>
        <dbReference type="PROSITE" id="PS50050"/>
    </source>
</evidence>
<keyword evidence="8 18" id="KW-0472">Membrane</keyword>
<evidence type="ECO:0000256" key="6">
    <source>
        <dbReference type="ARBA" id="ARBA00022859"/>
    </source>
</evidence>
<evidence type="ECO:0000256" key="3">
    <source>
        <dbReference type="ARBA" id="ARBA00022692"/>
    </source>
</evidence>
<reference evidence="21" key="1">
    <citation type="submission" date="2023-06" db="EMBL/GenBank/DDBJ databases">
        <title>Reference genome for the Northern bat (Eptesicus nilssonii), a most northern bat species.</title>
        <authorList>
            <person name="Laine V.N."/>
            <person name="Pulliainen A.T."/>
            <person name="Lilley T.M."/>
        </authorList>
    </citation>
    <scope>NUCLEOTIDE SEQUENCE</scope>
    <source>
        <strain evidence="21">BLF_Eptnil</strain>
        <tissue evidence="21">Kidney</tissue>
    </source>
</reference>
<feature type="disulfide bond" evidence="16">
    <location>
        <begin position="41"/>
        <end position="59"/>
    </location>
</feature>
<evidence type="ECO:0000256" key="9">
    <source>
        <dbReference type="ARBA" id="ARBA00023157"/>
    </source>
</evidence>
<dbReference type="GO" id="GO:0002768">
    <property type="term" value="P:immune response-regulating cell surface receptor signaling pathway"/>
    <property type="evidence" value="ECO:0007669"/>
    <property type="project" value="TreeGrafter"/>
</dbReference>
<gene>
    <name evidence="21" type="ORF">QTO34_002313</name>
</gene>
<dbReference type="Pfam" id="PF00020">
    <property type="entry name" value="TNFR_c6"/>
    <property type="match status" value="2"/>
</dbReference>
<evidence type="ECO:0000256" key="19">
    <source>
        <dbReference type="SAM" id="SignalP"/>
    </source>
</evidence>
<evidence type="ECO:0000256" key="8">
    <source>
        <dbReference type="ARBA" id="ARBA00023136"/>
    </source>
</evidence>
<evidence type="ECO:0000313" key="22">
    <source>
        <dbReference type="Proteomes" id="UP001177744"/>
    </source>
</evidence>
<dbReference type="PANTHER" id="PTHR46875:SF1">
    <property type="entry name" value="TUMOR NECROSIS FACTOR RECEPTOR SUPERFAMILY MEMBER 5"/>
    <property type="match status" value="1"/>
</dbReference>
<feature type="transmembrane region" description="Helical" evidence="18">
    <location>
        <begin position="194"/>
        <end position="216"/>
    </location>
</feature>
<name>A0AA40LLP7_CNENI</name>
<comment type="subcellular location">
    <subcellularLocation>
        <location evidence="1">Membrane</location>
        <topology evidence="1">Single-pass type I membrane protein</topology>
    </subcellularLocation>
</comment>
<evidence type="ECO:0000256" key="15">
    <source>
        <dbReference type="ARBA" id="ARBA00061831"/>
    </source>
</evidence>
<dbReference type="InterPro" id="IPR034021">
    <property type="entry name" value="TNFRSF5_N"/>
</dbReference>
<comment type="subunit">
    <text evidence="15">Monomer and homodimer. Interacts with TRAF1, TRAF2, TRAF3, TRAF5 and TRAF6. Interacts with TRAF6 and MAP3K8; the interaction is required for ERK activation.</text>
</comment>
<evidence type="ECO:0000313" key="21">
    <source>
        <dbReference type="EMBL" id="KAK1337680.1"/>
    </source>
</evidence>
<accession>A0AA40LLP7</accession>
<keyword evidence="5" id="KW-0677">Repeat</keyword>
<evidence type="ECO:0000256" key="7">
    <source>
        <dbReference type="ARBA" id="ARBA00022989"/>
    </source>
</evidence>
<dbReference type="PANTHER" id="PTHR46875">
    <property type="entry name" value="TUMOR NECROSIS FACTOR RECEPTOR SUPERFAMILY MEMBER 5"/>
    <property type="match status" value="1"/>
</dbReference>
<dbReference type="GO" id="GO:0009897">
    <property type="term" value="C:external side of plasma membrane"/>
    <property type="evidence" value="ECO:0007669"/>
    <property type="project" value="InterPro"/>
</dbReference>
<feature type="disulfide bond" evidence="16">
    <location>
        <begin position="125"/>
        <end position="143"/>
    </location>
</feature>
<evidence type="ECO:0000256" key="2">
    <source>
        <dbReference type="ARBA" id="ARBA00015766"/>
    </source>
</evidence>
<sequence length="346" mass="36928">MVRPPLQYLLVGCWLAAVHPEPSTTCSGKQYPIQSQCCNLCPPGQKLVSDCTAVTDTECVPCSEGEFMGTWSSERHCHPHRYCDPNVGLRVQSKGTLETDTNCTCNEGLHCANQACDFCTPHSPCPPGFGVKEIATGISDTICEPCLVGFFSNVSSAYAKCHPWTSCEIKDLVELRAGTNKTDAVCDTKHRKRALVVIPIVAAVLLALLLVAAYFWKLPKKVGHPGALALSLANWKEDGLTVAFRAVKLTRGLPCGQWGDSRTGYSASRPPPPPSPIPGIQSSSHPLPQRQPLLSPELTSPQSCPGTIVKVNGVIGCSFLASSTWGLGAGHGPDRRGTSLNPLEAS</sequence>
<evidence type="ECO:0000256" key="4">
    <source>
        <dbReference type="ARBA" id="ARBA00022729"/>
    </source>
</evidence>
<dbReference type="SMART" id="SM00208">
    <property type="entry name" value="TNFR"/>
    <property type="match status" value="4"/>
</dbReference>
<evidence type="ECO:0000256" key="1">
    <source>
        <dbReference type="ARBA" id="ARBA00004479"/>
    </source>
</evidence>
<evidence type="ECO:0000256" key="17">
    <source>
        <dbReference type="SAM" id="MobiDB-lite"/>
    </source>
</evidence>
<organism evidence="21 22">
    <name type="scientific">Cnephaeus nilssonii</name>
    <name type="common">Northern bat</name>
    <name type="synonym">Eptesicus nilssonii</name>
    <dbReference type="NCBI Taxonomy" id="3371016"/>
    <lineage>
        <taxon>Eukaryota</taxon>
        <taxon>Metazoa</taxon>
        <taxon>Chordata</taxon>
        <taxon>Craniata</taxon>
        <taxon>Vertebrata</taxon>
        <taxon>Euteleostomi</taxon>
        <taxon>Mammalia</taxon>
        <taxon>Eutheria</taxon>
        <taxon>Laurasiatheria</taxon>
        <taxon>Chiroptera</taxon>
        <taxon>Yangochiroptera</taxon>
        <taxon>Vespertilionidae</taxon>
        <taxon>Cnephaeus</taxon>
    </lineage>
</organism>
<dbReference type="Gene3D" id="2.10.50.10">
    <property type="entry name" value="Tumor Necrosis Factor Receptor, subunit A, domain 2"/>
    <property type="match status" value="3"/>
</dbReference>
<feature type="repeat" description="TNFR-Cys" evidence="16">
    <location>
        <begin position="104"/>
        <end position="143"/>
    </location>
</feature>
<dbReference type="GO" id="GO:0023035">
    <property type="term" value="P:CD40 signaling pathway"/>
    <property type="evidence" value="ECO:0007669"/>
    <property type="project" value="UniProtKB-ARBA"/>
</dbReference>
<feature type="disulfide bond" evidence="16">
    <location>
        <begin position="62"/>
        <end position="77"/>
    </location>
</feature>
<proteinExistence type="predicted"/>
<feature type="region of interest" description="Disordered" evidence="17">
    <location>
        <begin position="260"/>
        <end position="300"/>
    </location>
</feature>
<keyword evidence="4 19" id="KW-0732">Signal</keyword>
<feature type="disulfide bond" evidence="16">
    <location>
        <begin position="38"/>
        <end position="51"/>
    </location>
</feature>
<dbReference type="SUPFAM" id="SSF57586">
    <property type="entry name" value="TNF receptor-like"/>
    <property type="match status" value="2"/>
</dbReference>
<dbReference type="PROSITE" id="PS50050">
    <property type="entry name" value="TNFR_NGFR_2"/>
    <property type="match status" value="3"/>
</dbReference>
<dbReference type="GO" id="GO:0006952">
    <property type="term" value="P:defense response"/>
    <property type="evidence" value="ECO:0007669"/>
    <property type="project" value="UniProtKB-ARBA"/>
</dbReference>
<evidence type="ECO:0000256" key="12">
    <source>
        <dbReference type="ARBA" id="ARBA00031089"/>
    </source>
</evidence>
<evidence type="ECO:0000256" key="13">
    <source>
        <dbReference type="ARBA" id="ARBA00032719"/>
    </source>
</evidence>
<keyword evidence="10" id="KW-0675">Receptor</keyword>
<dbReference type="GO" id="GO:0010557">
    <property type="term" value="P:positive regulation of macromolecule biosynthetic process"/>
    <property type="evidence" value="ECO:0007669"/>
    <property type="project" value="UniProtKB-ARBA"/>
</dbReference>
<comment type="function">
    <text evidence="14">Receptor for TNFSF5/CD40LG. Transduces TRAF6- and MAP3K8-mediated signals that activate ERK in macrophages and B cells, leading to induction of immunoglobulin secretion.</text>
</comment>
<dbReference type="FunFam" id="2.10.50.10:FF:000041">
    <property type="entry name" value="Tumor necrosis factor receptor superfamily member 5"/>
    <property type="match status" value="1"/>
</dbReference>
<evidence type="ECO:0000256" key="11">
    <source>
        <dbReference type="ARBA" id="ARBA00023180"/>
    </source>
</evidence>
<feature type="domain" description="TNFR-Cys" evidence="20">
    <location>
        <begin position="104"/>
        <end position="143"/>
    </location>
</feature>
<dbReference type="Proteomes" id="UP001177744">
    <property type="component" value="Unassembled WGS sequence"/>
</dbReference>
<dbReference type="GO" id="GO:0010468">
    <property type="term" value="P:regulation of gene expression"/>
    <property type="evidence" value="ECO:0007669"/>
    <property type="project" value="UniProtKB-ARBA"/>
</dbReference>
<evidence type="ECO:0000256" key="14">
    <source>
        <dbReference type="ARBA" id="ARBA00045871"/>
    </source>
</evidence>
<dbReference type="GO" id="GO:0045935">
    <property type="term" value="P:positive regulation of nucleobase-containing compound metabolic process"/>
    <property type="evidence" value="ECO:0007669"/>
    <property type="project" value="UniProtKB-ARBA"/>
</dbReference>
<feature type="repeat" description="TNFR-Cys" evidence="16">
    <location>
        <begin position="61"/>
        <end position="103"/>
    </location>
</feature>
<keyword evidence="22" id="KW-1185">Reference proteome</keyword>
<keyword evidence="11" id="KW-0325">Glycoprotein</keyword>
<feature type="signal peptide" evidence="19">
    <location>
        <begin position="1"/>
        <end position="20"/>
    </location>
</feature>
<dbReference type="PRINTS" id="PR01922">
    <property type="entry name" value="TNFACTORR5"/>
</dbReference>
<dbReference type="AlphaFoldDB" id="A0AA40LLP7"/>
<feature type="repeat" description="TNFR-Cys" evidence="16">
    <location>
        <begin position="25"/>
        <end position="59"/>
    </location>
</feature>
<keyword evidence="9 16" id="KW-1015">Disulfide bond</keyword>
<keyword evidence="3 18" id="KW-0812">Transmembrane</keyword>
<dbReference type="InterPro" id="IPR020435">
    <property type="entry name" value="TNFR_5"/>
</dbReference>
<dbReference type="PROSITE" id="PS00652">
    <property type="entry name" value="TNFR_NGFR_1"/>
    <property type="match status" value="1"/>
</dbReference>
<feature type="chain" id="PRO_5041256206" description="Tumor necrosis factor receptor superfamily member 5" evidence="19">
    <location>
        <begin position="21"/>
        <end position="346"/>
    </location>
</feature>
<dbReference type="InterPro" id="IPR052135">
    <property type="entry name" value="TNFRSF5"/>
</dbReference>
<dbReference type="GO" id="GO:0051094">
    <property type="term" value="P:positive regulation of developmental process"/>
    <property type="evidence" value="ECO:0007669"/>
    <property type="project" value="UniProtKB-ARBA"/>
</dbReference>
<keyword evidence="7 18" id="KW-1133">Transmembrane helix</keyword>
<feature type="domain" description="TNFR-Cys" evidence="20">
    <location>
        <begin position="61"/>
        <end position="103"/>
    </location>
</feature>
<dbReference type="EMBL" id="JAULJE010000011">
    <property type="protein sequence ID" value="KAK1337680.1"/>
    <property type="molecule type" value="Genomic_DNA"/>
</dbReference>
<dbReference type="GO" id="GO:0051240">
    <property type="term" value="P:positive regulation of multicellular organismal process"/>
    <property type="evidence" value="ECO:0007669"/>
    <property type="project" value="UniProtKB-ARBA"/>
</dbReference>
<dbReference type="GO" id="GO:0006874">
    <property type="term" value="P:intracellular calcium ion homeostasis"/>
    <property type="evidence" value="ECO:0007669"/>
    <property type="project" value="UniProtKB-ARBA"/>
</dbReference>
<keyword evidence="6" id="KW-0391">Immunity</keyword>
<dbReference type="GO" id="GO:0038023">
    <property type="term" value="F:signaling receptor activity"/>
    <property type="evidence" value="ECO:0007669"/>
    <property type="project" value="InterPro"/>
</dbReference>
<comment type="caution">
    <text evidence="16">Lacks conserved residue(s) required for the propagation of feature annotation.</text>
</comment>
<evidence type="ECO:0000256" key="16">
    <source>
        <dbReference type="PROSITE-ProRule" id="PRU00206"/>
    </source>
</evidence>
<dbReference type="GO" id="GO:0035631">
    <property type="term" value="C:CD40 receptor complex"/>
    <property type="evidence" value="ECO:0007669"/>
    <property type="project" value="TreeGrafter"/>
</dbReference>
<evidence type="ECO:0000256" key="5">
    <source>
        <dbReference type="ARBA" id="ARBA00022737"/>
    </source>
</evidence>
<feature type="domain" description="TNFR-Cys" evidence="20">
    <location>
        <begin position="25"/>
        <end position="59"/>
    </location>
</feature>
<dbReference type="CDD" id="cd13407">
    <property type="entry name" value="TNFRSF5"/>
    <property type="match status" value="1"/>
</dbReference>
<dbReference type="GO" id="GO:0042113">
    <property type="term" value="P:B cell activation"/>
    <property type="evidence" value="ECO:0007669"/>
    <property type="project" value="InterPro"/>
</dbReference>
<evidence type="ECO:0000256" key="10">
    <source>
        <dbReference type="ARBA" id="ARBA00023170"/>
    </source>
</evidence>
<protein>
    <recommendedName>
        <fullName evidence="2">Tumor necrosis factor receptor superfamily member 5</fullName>
    </recommendedName>
    <alternativeName>
        <fullName evidence="12">B-cell surface antigen CD40</fullName>
    </alternativeName>
    <alternativeName>
        <fullName evidence="13">CD40L receptor</fullName>
    </alternativeName>
</protein>